<feature type="domain" description="Initiator Rep protein WH1" evidence="2">
    <location>
        <begin position="7"/>
        <end position="151"/>
    </location>
</feature>
<dbReference type="SUPFAM" id="SSF46785">
    <property type="entry name" value="Winged helix' DNA-binding domain"/>
    <property type="match status" value="2"/>
</dbReference>
<evidence type="ECO:0000256" key="1">
    <source>
        <dbReference type="ARBA" id="ARBA00038283"/>
    </source>
</evidence>
<evidence type="ECO:0000259" key="2">
    <source>
        <dbReference type="Pfam" id="PF01051"/>
    </source>
</evidence>
<name>A0A511WAR6_9BACI</name>
<evidence type="ECO:0000313" key="3">
    <source>
        <dbReference type="EMBL" id="GEN47193.1"/>
    </source>
</evidence>
<reference evidence="3 4" key="1">
    <citation type="submission" date="2019-07" db="EMBL/GenBank/DDBJ databases">
        <title>Whole genome shotgun sequence of Alkalibacillus haloalkaliphilus NBRC 103110.</title>
        <authorList>
            <person name="Hosoyama A."/>
            <person name="Uohara A."/>
            <person name="Ohji S."/>
            <person name="Ichikawa N."/>
        </authorList>
    </citation>
    <scope>NUCLEOTIDE SEQUENCE [LARGE SCALE GENOMIC DNA]</scope>
    <source>
        <strain evidence="3 4">NBRC 103110</strain>
    </source>
</reference>
<gene>
    <name evidence="3" type="ORF">AHA02nite_29690</name>
</gene>
<dbReference type="Pfam" id="PF21205">
    <property type="entry name" value="Rep3_C"/>
    <property type="match status" value="1"/>
</dbReference>
<comment type="similarity">
    <text evidence="1">Belongs to the initiator RepB protein family.</text>
</comment>
<evidence type="ECO:0000313" key="4">
    <source>
        <dbReference type="Proteomes" id="UP000321440"/>
    </source>
</evidence>
<dbReference type="Proteomes" id="UP000321440">
    <property type="component" value="Unassembled WGS sequence"/>
</dbReference>
<organism evidence="3 4">
    <name type="scientific">Alkalibacillus haloalkaliphilus</name>
    <dbReference type="NCBI Taxonomy" id="94136"/>
    <lineage>
        <taxon>Bacteria</taxon>
        <taxon>Bacillati</taxon>
        <taxon>Bacillota</taxon>
        <taxon>Bacilli</taxon>
        <taxon>Bacillales</taxon>
        <taxon>Bacillaceae</taxon>
        <taxon>Alkalibacillus</taxon>
    </lineage>
</organism>
<dbReference type="AlphaFoldDB" id="A0A511WAR6"/>
<dbReference type="GO" id="GO:0003887">
    <property type="term" value="F:DNA-directed DNA polymerase activity"/>
    <property type="evidence" value="ECO:0007669"/>
    <property type="project" value="InterPro"/>
</dbReference>
<keyword evidence="4" id="KW-1185">Reference proteome</keyword>
<dbReference type="RefSeq" id="WP_170236126.1">
    <property type="nucleotide sequence ID" value="NZ_BJYA01000027.1"/>
</dbReference>
<dbReference type="InterPro" id="IPR036388">
    <property type="entry name" value="WH-like_DNA-bd_sf"/>
</dbReference>
<proteinExistence type="inferred from homology"/>
<sequence>MNSEHLVTKSNNLIEARHRHSLTTREQKIILTAVSMIQPDDDDFKTYEIEIREFHNLLGLEGREYYTQTKEVIRGLMSKVIEIPRKDGGWLICNWASHVEYIEGQGRIEFGFDPKLKPYLLQLKQAFTSYRLSNILSLKSAYAIRLYELMKKWQYLGKWKVSVDQLKEMLGIPKEKYKQYGHLKNRVINYAIQELNTKTDIKVSFEEVRKSRRVDKLIFTIGHIQSKELQVEQKSGSDISQDLLQELNQLSKGYEINLDAFNRLSRMATSVFGDKKDEELKHLTRMINQRIELYQDIKNPVGLMIHLLTEKEKLKKEGIYVQGFEHGDLSSSSEVLPKWFKESQESKELESTTLTSQELKELENFFHKNK</sequence>
<dbReference type="GO" id="GO:0006270">
    <property type="term" value="P:DNA replication initiation"/>
    <property type="evidence" value="ECO:0007669"/>
    <property type="project" value="InterPro"/>
</dbReference>
<dbReference type="Pfam" id="PF01051">
    <property type="entry name" value="Rep3_N"/>
    <property type="match status" value="1"/>
</dbReference>
<accession>A0A511WAR6</accession>
<protein>
    <recommendedName>
        <fullName evidence="2">Initiator Rep protein WH1 domain-containing protein</fullName>
    </recommendedName>
</protein>
<dbReference type="EMBL" id="BJYA01000027">
    <property type="protein sequence ID" value="GEN47193.1"/>
    <property type="molecule type" value="Genomic_DNA"/>
</dbReference>
<dbReference type="InterPro" id="IPR000525">
    <property type="entry name" value="Initiator_Rep_WH1"/>
</dbReference>
<comment type="caution">
    <text evidence="3">The sequence shown here is derived from an EMBL/GenBank/DDBJ whole genome shotgun (WGS) entry which is preliminary data.</text>
</comment>
<dbReference type="Gene3D" id="1.10.10.10">
    <property type="entry name" value="Winged helix-like DNA-binding domain superfamily/Winged helix DNA-binding domain"/>
    <property type="match status" value="2"/>
</dbReference>
<dbReference type="InterPro" id="IPR036390">
    <property type="entry name" value="WH_DNA-bd_sf"/>
</dbReference>